<keyword evidence="10" id="KW-0325">Glycoprotein</keyword>
<feature type="binding site" evidence="15">
    <location>
        <position position="692"/>
    </location>
    <ligand>
        <name>L-glutamate</name>
        <dbReference type="ChEBI" id="CHEBI:29985"/>
    </ligand>
</feature>
<feature type="binding site" evidence="15">
    <location>
        <position position="521"/>
    </location>
    <ligand>
        <name>L-glutamate</name>
        <dbReference type="ChEBI" id="CHEBI:29985"/>
    </ligand>
</feature>
<dbReference type="Gene3D" id="1.10.287.70">
    <property type="match status" value="1"/>
</dbReference>
<evidence type="ECO:0000256" key="7">
    <source>
        <dbReference type="ARBA" id="ARBA00023065"/>
    </source>
</evidence>
<evidence type="ECO:0000256" key="12">
    <source>
        <dbReference type="ARBA" id="ARBA00023286"/>
    </source>
</evidence>
<evidence type="ECO:0000313" key="24">
    <source>
        <dbReference type="RefSeq" id="XP_031560072.1"/>
    </source>
</evidence>
<evidence type="ECO:0000256" key="18">
    <source>
        <dbReference type="SAM" id="MobiDB-lite"/>
    </source>
</evidence>
<feature type="transmembrane region" description="Helical" evidence="19">
    <location>
        <begin position="821"/>
        <end position="845"/>
    </location>
</feature>
<dbReference type="FunFam" id="1.10.287.70:FF:000105">
    <property type="entry name" value="Eye-enriched kainate receptor, isoform A"/>
    <property type="match status" value="1"/>
</dbReference>
<keyword evidence="17" id="KW-1015">Disulfide bond</keyword>
<feature type="binding site" evidence="15">
    <location>
        <position position="528"/>
    </location>
    <ligand>
        <name>L-glutamate</name>
        <dbReference type="ChEBI" id="CHEBI:29985"/>
    </ligand>
</feature>
<dbReference type="GO" id="GO:0045211">
    <property type="term" value="C:postsynaptic membrane"/>
    <property type="evidence" value="ECO:0007669"/>
    <property type="project" value="UniProtKB-SubCell"/>
</dbReference>
<dbReference type="SUPFAM" id="SSF53822">
    <property type="entry name" value="Periplasmic binding protein-like I"/>
    <property type="match status" value="1"/>
</dbReference>
<keyword evidence="13" id="KW-0407">Ion channel</keyword>
<evidence type="ECO:0000256" key="9">
    <source>
        <dbReference type="ARBA" id="ARBA00023170"/>
    </source>
</evidence>
<comment type="subcellular location">
    <subcellularLocation>
        <location evidence="1">Cell membrane</location>
        <topology evidence="1">Multi-pass membrane protein</topology>
    </subcellularLocation>
    <subcellularLocation>
        <location evidence="14">Postsynaptic cell membrane</location>
    </subcellularLocation>
</comment>
<dbReference type="PANTHER" id="PTHR18966">
    <property type="entry name" value="IONOTROPIC GLUTAMATE RECEPTOR"/>
    <property type="match status" value="1"/>
</dbReference>
<dbReference type="InterPro" id="IPR001508">
    <property type="entry name" value="Iono_Glu_rcpt_met"/>
</dbReference>
<dbReference type="Pfam" id="PF01094">
    <property type="entry name" value="ANF_receptor"/>
    <property type="match status" value="1"/>
</dbReference>
<name>A0A6P8I561_ACTTE</name>
<keyword evidence="23" id="KW-1185">Reference proteome</keyword>
<keyword evidence="7" id="KW-0406">Ion transport</keyword>
<evidence type="ECO:0000256" key="17">
    <source>
        <dbReference type="PIRSR" id="PIRSR601508-3"/>
    </source>
</evidence>
<accession>A0A6P8I561</accession>
<dbReference type="InterPro" id="IPR001320">
    <property type="entry name" value="Iontro_rcpt_C"/>
</dbReference>
<evidence type="ECO:0000256" key="5">
    <source>
        <dbReference type="ARBA" id="ARBA00022989"/>
    </source>
</evidence>
<keyword evidence="9" id="KW-0675">Receptor</keyword>
<dbReference type="InParanoid" id="A0A6P8I561"/>
<evidence type="ECO:0000313" key="23">
    <source>
        <dbReference type="Proteomes" id="UP000515163"/>
    </source>
</evidence>
<evidence type="ECO:0000256" key="3">
    <source>
        <dbReference type="ARBA" id="ARBA00022475"/>
    </source>
</evidence>
<dbReference type="OrthoDB" id="5984008at2759"/>
<dbReference type="Pfam" id="PF10613">
    <property type="entry name" value="Lig_chan-Glu_bd"/>
    <property type="match status" value="1"/>
</dbReference>
<dbReference type="GeneID" id="116296215"/>
<feature type="domain" description="Ionotropic glutamate receptor C-terminal" evidence="21">
    <location>
        <begin position="439"/>
        <end position="803"/>
    </location>
</feature>
<evidence type="ECO:0000256" key="13">
    <source>
        <dbReference type="ARBA" id="ARBA00023303"/>
    </source>
</evidence>
<keyword evidence="12" id="KW-1071">Ligand-gated ion channel</keyword>
<evidence type="ECO:0000259" key="22">
    <source>
        <dbReference type="SMART" id="SM00918"/>
    </source>
</evidence>
<dbReference type="FunFam" id="3.40.190.10:FF:000400">
    <property type="entry name" value="Predicted protein"/>
    <property type="match status" value="1"/>
</dbReference>
<feature type="transmembrane region" description="Helical" evidence="19">
    <location>
        <begin position="567"/>
        <end position="586"/>
    </location>
</feature>
<evidence type="ECO:0000256" key="8">
    <source>
        <dbReference type="ARBA" id="ARBA00023136"/>
    </source>
</evidence>
<dbReference type="RefSeq" id="XP_031560072.1">
    <property type="nucleotide sequence ID" value="XM_031704212.1"/>
</dbReference>
<dbReference type="Proteomes" id="UP000515163">
    <property type="component" value="Unplaced"/>
</dbReference>
<evidence type="ECO:0000256" key="19">
    <source>
        <dbReference type="SAM" id="Phobius"/>
    </source>
</evidence>
<evidence type="ECO:0000256" key="14">
    <source>
        <dbReference type="ARBA" id="ARBA00034100"/>
    </source>
</evidence>
<evidence type="ECO:0000256" key="15">
    <source>
        <dbReference type="PIRSR" id="PIRSR601508-1"/>
    </source>
</evidence>
<feature type="transmembrane region" description="Helical" evidence="19">
    <location>
        <begin position="638"/>
        <end position="662"/>
    </location>
</feature>
<keyword evidence="2" id="KW-0813">Transport</keyword>
<evidence type="ECO:0000256" key="16">
    <source>
        <dbReference type="PIRSR" id="PIRSR601508-2"/>
    </source>
</evidence>
<dbReference type="SMART" id="SM00918">
    <property type="entry name" value="Lig_chan-Glu_bd"/>
    <property type="match status" value="1"/>
</dbReference>
<dbReference type="Gene3D" id="3.40.50.2300">
    <property type="match status" value="2"/>
</dbReference>
<evidence type="ECO:0000256" key="6">
    <source>
        <dbReference type="ARBA" id="ARBA00023018"/>
    </source>
</evidence>
<dbReference type="SUPFAM" id="SSF53850">
    <property type="entry name" value="Periplasmic binding protein-like II"/>
    <property type="match status" value="1"/>
</dbReference>
<keyword evidence="6" id="KW-0770">Synapse</keyword>
<sequence length="918" mass="103932">MAKNPTTILLRSCLIILFFLPNSVAALREWQPVLGVIYHPKDELLFTAFKQAIDRLNKQNLPQQIEVVSFKTYGGENILSYESTKSLRSSTCVFDLSFNDEKTYALAELLRTPMISLETIKTDIRNRYIFSLRPSDETLALATNDLMNYFFKDNRKVAIVGDVKRAHLTSRIFSIARYRNRVTPIMIPLLNSNNGRETQRGLTVLLRSNIKFVVLVADPQNISKLLERALKSGCVYSDSKWIAVDMELTGNISALEYRGLVGLRLYYDYQHKLKREAERQTRSARSKRISMASFAVLNDSIHAVSEAIRKIKQIPYYIQGDDCPIKEATGSDDRGQSWFINKLMMVRFQGLTGPVKFNPKSRDREVQLIDIMNIQAQTGMPPSFMYPIGYWKANRDTVVGSVVLKNNDVVLWNGFYWEEIRCDFRSLAARQKFNRNRKPLVITTILDSPYMMLKKNASNLKGNDRFEGFGADLIKLVADKLMFNYKIVESRETSYGSPVGGEWKGLIRELIDQEADVAVGPITITAEREEVIDFSKPFLDFRIAMILTKPTDEEVNLFAFLLPFEEQLWLCVCGVVGAVTIIMWFLDRFSPYGYRADAKNTGEGDGGEFSLSNSLWFATGSILQQGADTTPRSGSGRVLAASFWLFTLILISTYTANLAAYFTAKNTKSTINSLEDLIGQDKVQFGVLKGGSLYTFFENSKVRTYKRMFGMMKTLDTFVNSTRFGVKKAREGNFAYLTDQPSLDYYNQRKPCNTMLVKNLLDAKSYALGLQKNSEWTNELSVTLLELREEGEVEKLRLRWWDDRSECPPEDPSSSQPARLALHHLAGVFIILGGGAAISLALLLVENRCRDVMGSGRSQMAESSRDDIDGRSCNHNSLPTSGRAEMKPLNNNERRSPRPPGFDIRIPNAYATAPESNL</sequence>
<feature type="chain" id="PRO_5028139504" evidence="20">
    <location>
        <begin position="27"/>
        <end position="918"/>
    </location>
</feature>
<dbReference type="PRINTS" id="PR00177">
    <property type="entry name" value="NMDARECEPTOR"/>
</dbReference>
<keyword evidence="20" id="KW-0732">Signal</keyword>
<feature type="disulfide bond" evidence="17">
    <location>
        <begin position="752"/>
        <end position="807"/>
    </location>
</feature>
<dbReference type="Pfam" id="PF00060">
    <property type="entry name" value="Lig_chan"/>
    <property type="match status" value="1"/>
</dbReference>
<feature type="binding site" evidence="15">
    <location>
        <position position="523"/>
    </location>
    <ligand>
        <name>L-glutamate</name>
        <dbReference type="ChEBI" id="CHEBI:29985"/>
    </ligand>
</feature>
<keyword evidence="8 19" id="KW-0472">Membrane</keyword>
<feature type="binding site" evidence="15">
    <location>
        <position position="739"/>
    </location>
    <ligand>
        <name>L-glutamate</name>
        <dbReference type="ChEBI" id="CHEBI:29985"/>
    </ligand>
</feature>
<dbReference type="SMART" id="SM00079">
    <property type="entry name" value="PBPe"/>
    <property type="match status" value="1"/>
</dbReference>
<dbReference type="FunFam" id="3.40.190.10:FF:000024">
    <property type="entry name" value="Glutamate receptor, ionotropic, delta 1"/>
    <property type="match status" value="1"/>
</dbReference>
<dbReference type="InterPro" id="IPR001828">
    <property type="entry name" value="ANF_lig-bd_rcpt"/>
</dbReference>
<evidence type="ECO:0000256" key="1">
    <source>
        <dbReference type="ARBA" id="ARBA00004651"/>
    </source>
</evidence>
<protein>
    <submittedName>
        <fullName evidence="24">Glutamate receptor 2-like</fullName>
    </submittedName>
</protein>
<keyword evidence="5 19" id="KW-1133">Transmembrane helix</keyword>
<keyword evidence="11" id="KW-0628">Postsynaptic cell membrane</keyword>
<dbReference type="KEGG" id="aten:116296215"/>
<evidence type="ECO:0000259" key="21">
    <source>
        <dbReference type="SMART" id="SM00079"/>
    </source>
</evidence>
<gene>
    <name evidence="24" type="primary">LOC116296215</name>
</gene>
<feature type="region of interest" description="Disordered" evidence="18">
    <location>
        <begin position="856"/>
        <end position="918"/>
    </location>
</feature>
<organism evidence="23 24">
    <name type="scientific">Actinia tenebrosa</name>
    <name type="common">Australian red waratah sea anemone</name>
    <dbReference type="NCBI Taxonomy" id="6105"/>
    <lineage>
        <taxon>Eukaryota</taxon>
        <taxon>Metazoa</taxon>
        <taxon>Cnidaria</taxon>
        <taxon>Anthozoa</taxon>
        <taxon>Hexacorallia</taxon>
        <taxon>Actiniaria</taxon>
        <taxon>Actiniidae</taxon>
        <taxon>Actinia</taxon>
    </lineage>
</organism>
<evidence type="ECO:0000256" key="2">
    <source>
        <dbReference type="ARBA" id="ARBA00022448"/>
    </source>
</evidence>
<reference evidence="24" key="1">
    <citation type="submission" date="2025-08" db="UniProtKB">
        <authorList>
            <consortium name="RefSeq"/>
        </authorList>
    </citation>
    <scope>IDENTIFICATION</scope>
    <source>
        <tissue evidence="24">Tentacle</tissue>
    </source>
</reference>
<evidence type="ECO:0000256" key="4">
    <source>
        <dbReference type="ARBA" id="ARBA00022692"/>
    </source>
</evidence>
<evidence type="ECO:0000256" key="20">
    <source>
        <dbReference type="SAM" id="SignalP"/>
    </source>
</evidence>
<dbReference type="FunCoup" id="A0A6P8I561">
    <property type="interactions" value="1038"/>
</dbReference>
<dbReference type="InterPro" id="IPR015683">
    <property type="entry name" value="Ionotropic_Glu_rcpt"/>
</dbReference>
<dbReference type="GO" id="GO:0038023">
    <property type="term" value="F:signaling receptor activity"/>
    <property type="evidence" value="ECO:0007669"/>
    <property type="project" value="InterPro"/>
</dbReference>
<feature type="site" description="Crucial to convey clamshell closure to channel opening" evidence="16">
    <location>
        <position position="671"/>
    </location>
</feature>
<keyword evidence="4 19" id="KW-0812">Transmembrane</keyword>
<dbReference type="InterPro" id="IPR028082">
    <property type="entry name" value="Peripla_BP_I"/>
</dbReference>
<proteinExistence type="predicted"/>
<dbReference type="Gene3D" id="3.40.190.10">
    <property type="entry name" value="Periplasmic binding protein-like II"/>
    <property type="match status" value="2"/>
</dbReference>
<keyword evidence="3" id="KW-1003">Cell membrane</keyword>
<evidence type="ECO:0000256" key="11">
    <source>
        <dbReference type="ARBA" id="ARBA00023257"/>
    </source>
</evidence>
<feature type="domain" description="Ionotropic glutamate receptor L-glutamate and glycine-binding" evidence="22">
    <location>
        <begin position="449"/>
        <end position="512"/>
    </location>
</feature>
<feature type="signal peptide" evidence="20">
    <location>
        <begin position="1"/>
        <end position="26"/>
    </location>
</feature>
<dbReference type="SUPFAM" id="SSF81324">
    <property type="entry name" value="Voltage-gated potassium channels"/>
    <property type="match status" value="1"/>
</dbReference>
<evidence type="ECO:0000256" key="10">
    <source>
        <dbReference type="ARBA" id="ARBA00023180"/>
    </source>
</evidence>
<dbReference type="GO" id="GO:0015276">
    <property type="term" value="F:ligand-gated monoatomic ion channel activity"/>
    <property type="evidence" value="ECO:0007669"/>
    <property type="project" value="InterPro"/>
</dbReference>
<feature type="compositionally biased region" description="Basic and acidic residues" evidence="18">
    <location>
        <begin position="863"/>
        <end position="872"/>
    </location>
</feature>
<dbReference type="InterPro" id="IPR019594">
    <property type="entry name" value="Glu/Gly-bd"/>
</dbReference>
<dbReference type="AlphaFoldDB" id="A0A6P8I561"/>